<name>A0AAD1XQ52_EUPCR</name>
<keyword evidence="3" id="KW-1185">Reference proteome</keyword>
<dbReference type="AlphaFoldDB" id="A0AAD1XQ52"/>
<dbReference type="EMBL" id="CAMPGE010018537">
    <property type="protein sequence ID" value="CAI2376946.1"/>
    <property type="molecule type" value="Genomic_DNA"/>
</dbReference>
<proteinExistence type="predicted"/>
<gene>
    <name evidence="2" type="ORF">ECRASSUSDP1_LOCUS18323</name>
</gene>
<feature type="compositionally biased region" description="Polar residues" evidence="1">
    <location>
        <begin position="527"/>
        <end position="539"/>
    </location>
</feature>
<reference evidence="2" key="1">
    <citation type="submission" date="2023-07" db="EMBL/GenBank/DDBJ databases">
        <authorList>
            <consortium name="AG Swart"/>
            <person name="Singh M."/>
            <person name="Singh A."/>
            <person name="Seah K."/>
            <person name="Emmerich C."/>
        </authorList>
    </citation>
    <scope>NUCLEOTIDE SEQUENCE</scope>
    <source>
        <strain evidence="2">DP1</strain>
    </source>
</reference>
<evidence type="ECO:0000313" key="2">
    <source>
        <dbReference type="EMBL" id="CAI2376946.1"/>
    </source>
</evidence>
<evidence type="ECO:0000256" key="1">
    <source>
        <dbReference type="SAM" id="MobiDB-lite"/>
    </source>
</evidence>
<organism evidence="2 3">
    <name type="scientific">Euplotes crassus</name>
    <dbReference type="NCBI Taxonomy" id="5936"/>
    <lineage>
        <taxon>Eukaryota</taxon>
        <taxon>Sar</taxon>
        <taxon>Alveolata</taxon>
        <taxon>Ciliophora</taxon>
        <taxon>Intramacronucleata</taxon>
        <taxon>Spirotrichea</taxon>
        <taxon>Hypotrichia</taxon>
        <taxon>Euplotida</taxon>
        <taxon>Euplotidae</taxon>
        <taxon>Moneuplotes</taxon>
    </lineage>
</organism>
<protein>
    <submittedName>
        <fullName evidence="2">Uncharacterized protein</fullName>
    </submittedName>
</protein>
<feature type="region of interest" description="Disordered" evidence="1">
    <location>
        <begin position="470"/>
        <end position="543"/>
    </location>
</feature>
<sequence length="563" mass="64811">MEQRGYSMRKMKYQVKFKNGSRHECRSSDEEYCALASIFHLYCQAEDLIERIITVCNDLDNSHRTKSSPNSERRRINALETEIIKVFKQIGKYKHDKSKPISLKKLYTRLHDALPTHFKDTGICEPWIFLERFDQILFSSILKTDEITTPAGSGEEGTFPSIVGPRPVAHFFEINYMHTLCLPHAVVDCPTYEVKIMKINMCNIIKVVEQMRKKAELDISLGNELTSSVRSTFRGSISSSLFFLASCFWQSSETWSEVMAKCYIKNNRPHEYWEKTSELLKIPKYLRFELFYDGHDYLEKMMETIGIESKYTLKTLISPLIPEYFNIDEIFNLENLEDNQHLKYSCEERKHSNLSNSLDGSFTLSDDLDEREQKPQIKIKANLKSFIGFTTKSLSFSGESNRRRSSRRKAGAQLITHYINYFKNSEGEWVVNDDHHGNSVIGSFEELKKSLISNSVIPFMVMYEVESCEKDSKPSEASRDPSLPKIEENKESYKEQEVPVSPHASIAPTDPYATTGMKIRRTDPQDPKNTNMNSKTGSSLIREDPGNNTGNCCCLPLAKIFKS</sequence>
<comment type="caution">
    <text evidence="2">The sequence shown here is derived from an EMBL/GenBank/DDBJ whole genome shotgun (WGS) entry which is preliminary data.</text>
</comment>
<feature type="compositionally biased region" description="Basic and acidic residues" evidence="1">
    <location>
        <begin position="485"/>
        <end position="497"/>
    </location>
</feature>
<dbReference type="Proteomes" id="UP001295684">
    <property type="component" value="Unassembled WGS sequence"/>
</dbReference>
<evidence type="ECO:0000313" key="3">
    <source>
        <dbReference type="Proteomes" id="UP001295684"/>
    </source>
</evidence>
<accession>A0AAD1XQ52</accession>
<feature type="compositionally biased region" description="Basic and acidic residues" evidence="1">
    <location>
        <begin position="470"/>
        <end position="479"/>
    </location>
</feature>